<dbReference type="InParanoid" id="A0A1V9XPL7"/>
<comment type="caution">
    <text evidence="1">The sequence shown here is derived from an EMBL/GenBank/DDBJ whole genome shotgun (WGS) entry which is preliminary data.</text>
</comment>
<keyword evidence="2" id="KW-1185">Reference proteome</keyword>
<dbReference type="Proteomes" id="UP000192247">
    <property type="component" value="Unassembled WGS sequence"/>
</dbReference>
<dbReference type="EMBL" id="MNPL01006586">
    <property type="protein sequence ID" value="OQR75288.1"/>
    <property type="molecule type" value="Genomic_DNA"/>
</dbReference>
<reference evidence="1 2" key="1">
    <citation type="journal article" date="2017" name="Gigascience">
        <title>Draft genome of the honey bee ectoparasitic mite, Tropilaelaps mercedesae, is shaped by the parasitic life history.</title>
        <authorList>
            <person name="Dong X."/>
            <person name="Armstrong S.D."/>
            <person name="Xia D."/>
            <person name="Makepeace B.L."/>
            <person name="Darby A.C."/>
            <person name="Kadowaki T."/>
        </authorList>
    </citation>
    <scope>NUCLEOTIDE SEQUENCE [LARGE SCALE GENOMIC DNA]</scope>
    <source>
        <strain evidence="1">Wuxi-XJTLU</strain>
    </source>
</reference>
<name>A0A1V9XPL7_9ACAR</name>
<accession>A0A1V9XPL7</accession>
<protein>
    <submittedName>
        <fullName evidence="1">Uncharacterized protein</fullName>
    </submittedName>
</protein>
<sequence>MRCNRCLRERRPARTYVVKTMLDAVVAWQLSADIAADNQWTFNGLTVLLAKTSLDWLLPKASSFLELLATPAAPQPFRDEYRDQRLD</sequence>
<gene>
    <name evidence="1" type="ORF">BIW11_08519</name>
</gene>
<organism evidence="1 2">
    <name type="scientific">Tropilaelaps mercedesae</name>
    <dbReference type="NCBI Taxonomy" id="418985"/>
    <lineage>
        <taxon>Eukaryota</taxon>
        <taxon>Metazoa</taxon>
        <taxon>Ecdysozoa</taxon>
        <taxon>Arthropoda</taxon>
        <taxon>Chelicerata</taxon>
        <taxon>Arachnida</taxon>
        <taxon>Acari</taxon>
        <taxon>Parasitiformes</taxon>
        <taxon>Mesostigmata</taxon>
        <taxon>Gamasina</taxon>
        <taxon>Dermanyssoidea</taxon>
        <taxon>Laelapidae</taxon>
        <taxon>Tropilaelaps</taxon>
    </lineage>
</organism>
<evidence type="ECO:0000313" key="2">
    <source>
        <dbReference type="Proteomes" id="UP000192247"/>
    </source>
</evidence>
<proteinExistence type="predicted"/>
<evidence type="ECO:0000313" key="1">
    <source>
        <dbReference type="EMBL" id="OQR75288.1"/>
    </source>
</evidence>
<dbReference type="AlphaFoldDB" id="A0A1V9XPL7"/>